<accession>A0ABW3FVR6</accession>
<gene>
    <name evidence="1" type="ORF">ACFQ16_19210</name>
</gene>
<evidence type="ECO:0000313" key="1">
    <source>
        <dbReference type="EMBL" id="MFD0921877.1"/>
    </source>
</evidence>
<sequence>MSPKFRYEMQFPFKPIFVSIVTAFVVGYLLGTAGFGSTSPPGCPAAEVGATTREVR</sequence>
<dbReference type="Proteomes" id="UP001597018">
    <property type="component" value="Unassembled WGS sequence"/>
</dbReference>
<reference evidence="2" key="1">
    <citation type="journal article" date="2019" name="Int. J. Syst. Evol. Microbiol.">
        <title>The Global Catalogue of Microorganisms (GCM) 10K type strain sequencing project: providing services to taxonomists for standard genome sequencing and annotation.</title>
        <authorList>
            <consortium name="The Broad Institute Genomics Platform"/>
            <consortium name="The Broad Institute Genome Sequencing Center for Infectious Disease"/>
            <person name="Wu L."/>
            <person name="Ma J."/>
        </authorList>
    </citation>
    <scope>NUCLEOTIDE SEQUENCE [LARGE SCALE GENOMIC DNA]</scope>
    <source>
        <strain evidence="2">CCUG 56401</strain>
    </source>
</reference>
<organism evidence="1 2">
    <name type="scientific">Saccharopolyspora rosea</name>
    <dbReference type="NCBI Taxonomy" id="524884"/>
    <lineage>
        <taxon>Bacteria</taxon>
        <taxon>Bacillati</taxon>
        <taxon>Actinomycetota</taxon>
        <taxon>Actinomycetes</taxon>
        <taxon>Pseudonocardiales</taxon>
        <taxon>Pseudonocardiaceae</taxon>
        <taxon>Saccharopolyspora</taxon>
    </lineage>
</organism>
<dbReference type="EMBL" id="JBHTIW010000016">
    <property type="protein sequence ID" value="MFD0921877.1"/>
    <property type="molecule type" value="Genomic_DNA"/>
</dbReference>
<protein>
    <submittedName>
        <fullName evidence="1">Uncharacterized protein</fullName>
    </submittedName>
</protein>
<evidence type="ECO:0000313" key="2">
    <source>
        <dbReference type="Proteomes" id="UP001597018"/>
    </source>
</evidence>
<keyword evidence="2" id="KW-1185">Reference proteome</keyword>
<dbReference type="RefSeq" id="WP_263253257.1">
    <property type="nucleotide sequence ID" value="NZ_BAABLT010000051.1"/>
</dbReference>
<proteinExistence type="predicted"/>
<name>A0ABW3FVR6_9PSEU</name>
<comment type="caution">
    <text evidence="1">The sequence shown here is derived from an EMBL/GenBank/DDBJ whole genome shotgun (WGS) entry which is preliminary data.</text>
</comment>